<evidence type="ECO:0008006" key="5">
    <source>
        <dbReference type="Google" id="ProtNLM"/>
    </source>
</evidence>
<dbReference type="Proteomes" id="UP000058305">
    <property type="component" value="Chromosome"/>
</dbReference>
<organism evidence="3 4">
    <name type="scientific">Microterricola viridarii</name>
    <dbReference type="NCBI Taxonomy" id="412690"/>
    <lineage>
        <taxon>Bacteria</taxon>
        <taxon>Bacillati</taxon>
        <taxon>Actinomycetota</taxon>
        <taxon>Actinomycetes</taxon>
        <taxon>Micrococcales</taxon>
        <taxon>Microbacteriaceae</taxon>
        <taxon>Microterricola</taxon>
    </lineage>
</organism>
<name>A0A109QY70_9MICO</name>
<reference evidence="3 4" key="1">
    <citation type="journal article" date="2016" name="J. Biotechnol.">
        <title>First complete genome sequence of a species in the genus Microterricola, an extremophilic cold active enzyme producing bacterial strain ERGS5:02 isolated from Sikkim Himalaya.</title>
        <authorList>
            <person name="Himanshu"/>
            <person name="Swarnkar M.K."/>
            <person name="Singh D."/>
            <person name="Kumar R."/>
        </authorList>
    </citation>
    <scope>NUCLEOTIDE SEQUENCE [LARGE SCALE GENOMIC DNA]</scope>
    <source>
        <strain evidence="3 4">ERGS5:02</strain>
    </source>
</reference>
<dbReference type="AlphaFoldDB" id="A0A109QY70"/>
<feature type="transmembrane region" description="Helical" evidence="2">
    <location>
        <begin position="29"/>
        <end position="47"/>
    </location>
</feature>
<feature type="region of interest" description="Disordered" evidence="1">
    <location>
        <begin position="1"/>
        <end position="22"/>
    </location>
</feature>
<keyword evidence="2" id="KW-1133">Transmembrane helix</keyword>
<evidence type="ECO:0000313" key="3">
    <source>
        <dbReference type="EMBL" id="AMB59840.1"/>
    </source>
</evidence>
<sequence>MSTNPDPKKRPEPLGAQFQPSRRDRLRPVELVGGSGIGAIFVGLVVLLTTQQIVLTLVATGITFIVVLMVLALFAMGAKQDAEETADLEQQNNPDGTK</sequence>
<evidence type="ECO:0000256" key="1">
    <source>
        <dbReference type="SAM" id="MobiDB-lite"/>
    </source>
</evidence>
<reference evidence="4" key="2">
    <citation type="submission" date="2016-01" db="EMBL/GenBank/DDBJ databases">
        <title>First complete genome sequence of a species in the genus Microterricola, an extremophilic cold active enzyme producing strain ERGS5:02 isolated from Sikkim Himalaya.</title>
        <authorList>
            <person name="Kumar R."/>
            <person name="Singh D."/>
            <person name="Swarnkar M.K."/>
        </authorList>
    </citation>
    <scope>NUCLEOTIDE SEQUENCE [LARGE SCALE GENOMIC DNA]</scope>
    <source>
        <strain evidence="4">ERGS5:02</strain>
    </source>
</reference>
<keyword evidence="2" id="KW-0812">Transmembrane</keyword>
<keyword evidence="4" id="KW-1185">Reference proteome</keyword>
<dbReference type="RefSeq" id="WP_067230513.1">
    <property type="nucleotide sequence ID" value="NZ_CP014145.1"/>
</dbReference>
<dbReference type="OrthoDB" id="5122984at2"/>
<gene>
    <name evidence="3" type="ORF">AWU67_14330</name>
</gene>
<protein>
    <recommendedName>
        <fullName evidence="5">ABC transporter ATP-binding protein</fullName>
    </recommendedName>
</protein>
<evidence type="ECO:0000256" key="2">
    <source>
        <dbReference type="SAM" id="Phobius"/>
    </source>
</evidence>
<evidence type="ECO:0000313" key="4">
    <source>
        <dbReference type="Proteomes" id="UP000058305"/>
    </source>
</evidence>
<keyword evidence="2" id="KW-0472">Membrane</keyword>
<accession>A0A109QY70</accession>
<dbReference type="EMBL" id="CP014145">
    <property type="protein sequence ID" value="AMB59840.1"/>
    <property type="molecule type" value="Genomic_DNA"/>
</dbReference>
<feature type="compositionally biased region" description="Basic and acidic residues" evidence="1">
    <location>
        <begin position="1"/>
        <end position="12"/>
    </location>
</feature>
<dbReference type="KEGG" id="mvd:AWU67_14330"/>
<feature type="transmembrane region" description="Helical" evidence="2">
    <location>
        <begin position="53"/>
        <end position="75"/>
    </location>
</feature>
<proteinExistence type="predicted"/>